<dbReference type="OMA" id="MNFRWAL"/>
<keyword evidence="4" id="KW-1185">Reference proteome</keyword>
<dbReference type="EMBL" id="KI912109">
    <property type="protein sequence ID" value="ETS87590.1"/>
    <property type="molecule type" value="Genomic_DNA"/>
</dbReference>
<dbReference type="AlphaFoldDB" id="W3XNQ8"/>
<evidence type="ECO:0000256" key="2">
    <source>
        <dbReference type="SAM" id="MobiDB-lite"/>
    </source>
</evidence>
<evidence type="ECO:0008006" key="5">
    <source>
        <dbReference type="Google" id="ProtNLM"/>
    </source>
</evidence>
<feature type="region of interest" description="Disordered" evidence="2">
    <location>
        <begin position="1"/>
        <end position="49"/>
    </location>
</feature>
<dbReference type="eggNOG" id="ENOG502S7IU">
    <property type="taxonomic scope" value="Eukaryota"/>
</dbReference>
<sequence length="390" mass="42298">MSLSRILGGRVRKGSEKSGSSPSRRAPSSSPRKKSANNNSAHQGQDDDYFGDEKLDDLGLVHALATDLHLRDTTQAIQYLRAHMFSPIPAKGAGMNSTRIADTLNFRKHLPPLVTVSHVQILLSSPSAVEREVAELVRAGFIRKIEVVKRGEIGETLILSSDLEKMLDDAQHLSETTQVLFKAYLKENPMARKVQRAELPSLAVNELFRAGFLTAHHTDTSSLSHMMNLYSRPEDKASLVSIENVSKQATGSLGAVGGVGAVHMVGGSGGGARLPANTTEMQLAVPGNGTFLKLVAAALEHLVSLLSKSRYREAPEDVLRERWNGGVAKDEAAYMAKKSRGEFAGILPGQTRKWKQFRGLAFEWILQEAVGSGLVEIFETGSVGRGIRVI</sequence>
<dbReference type="InterPro" id="IPR018865">
    <property type="entry name" value="STK19-like"/>
</dbReference>
<dbReference type="KEGG" id="pfy:PFICI_01418"/>
<organism evidence="3 4">
    <name type="scientific">Pestalotiopsis fici (strain W106-1 / CGMCC3.15140)</name>
    <dbReference type="NCBI Taxonomy" id="1229662"/>
    <lineage>
        <taxon>Eukaryota</taxon>
        <taxon>Fungi</taxon>
        <taxon>Dikarya</taxon>
        <taxon>Ascomycota</taxon>
        <taxon>Pezizomycotina</taxon>
        <taxon>Sordariomycetes</taxon>
        <taxon>Xylariomycetidae</taxon>
        <taxon>Amphisphaeriales</taxon>
        <taxon>Sporocadaceae</taxon>
        <taxon>Pestalotiopsis</taxon>
    </lineage>
</organism>
<feature type="compositionally biased region" description="Low complexity" evidence="2">
    <location>
        <begin position="17"/>
        <end position="41"/>
    </location>
</feature>
<evidence type="ECO:0000256" key="1">
    <source>
        <dbReference type="ARBA" id="ARBA00093458"/>
    </source>
</evidence>
<dbReference type="PANTHER" id="PTHR15243:SF0">
    <property type="entry name" value="SERINE_THREONINE-PROTEIN KINASE 19"/>
    <property type="match status" value="1"/>
</dbReference>
<name>W3XNQ8_PESFW</name>
<proteinExistence type="inferred from homology"/>
<dbReference type="HOGENOM" id="CLU_036328_0_0_1"/>
<dbReference type="GO" id="GO:0046579">
    <property type="term" value="P:positive regulation of Ras protein signal transduction"/>
    <property type="evidence" value="ECO:0007669"/>
    <property type="project" value="TreeGrafter"/>
</dbReference>
<evidence type="ECO:0000313" key="4">
    <source>
        <dbReference type="Proteomes" id="UP000030651"/>
    </source>
</evidence>
<dbReference type="InParanoid" id="W3XNQ8"/>
<dbReference type="Proteomes" id="UP000030651">
    <property type="component" value="Unassembled WGS sequence"/>
</dbReference>
<comment type="similarity">
    <text evidence="1">Belongs to the STK19 family.</text>
</comment>
<evidence type="ECO:0000313" key="3">
    <source>
        <dbReference type="EMBL" id="ETS87590.1"/>
    </source>
</evidence>
<protein>
    <recommendedName>
        <fullName evidence="5">Serine-threonine protein kinase 19</fullName>
    </recommendedName>
</protein>
<dbReference type="Pfam" id="PF10494">
    <property type="entry name" value="Stk19"/>
    <property type="match status" value="1"/>
</dbReference>
<dbReference type="PANTHER" id="PTHR15243">
    <property type="entry name" value="SERINE/THREONINE-PROTEIN KINASE 19"/>
    <property type="match status" value="1"/>
</dbReference>
<accession>W3XNQ8</accession>
<reference evidence="4" key="1">
    <citation type="journal article" date="2015" name="BMC Genomics">
        <title>Genomic and transcriptomic analysis of the endophytic fungus Pestalotiopsis fici reveals its lifestyle and high potential for synthesis of natural products.</title>
        <authorList>
            <person name="Wang X."/>
            <person name="Zhang X."/>
            <person name="Liu L."/>
            <person name="Xiang M."/>
            <person name="Wang W."/>
            <person name="Sun X."/>
            <person name="Che Y."/>
            <person name="Guo L."/>
            <person name="Liu G."/>
            <person name="Guo L."/>
            <person name="Wang C."/>
            <person name="Yin W.B."/>
            <person name="Stadler M."/>
            <person name="Zhang X."/>
            <person name="Liu X."/>
        </authorList>
    </citation>
    <scope>NUCLEOTIDE SEQUENCE [LARGE SCALE GENOMIC DNA]</scope>
    <source>
        <strain evidence="4">W106-1 / CGMCC3.15140</strain>
    </source>
</reference>
<dbReference type="GeneID" id="19266431"/>
<dbReference type="OrthoDB" id="3980126at2759"/>
<dbReference type="RefSeq" id="XP_007828190.1">
    <property type="nucleotide sequence ID" value="XM_007829999.1"/>
</dbReference>
<gene>
    <name evidence="3" type="ORF">PFICI_01418</name>
</gene>